<dbReference type="SMART" id="SM00249">
    <property type="entry name" value="PHD"/>
    <property type="match status" value="1"/>
</dbReference>
<feature type="compositionally biased region" description="Polar residues" evidence="4">
    <location>
        <begin position="648"/>
        <end position="671"/>
    </location>
</feature>
<feature type="compositionally biased region" description="Polar residues" evidence="4">
    <location>
        <begin position="624"/>
        <end position="638"/>
    </location>
</feature>
<keyword evidence="3" id="KW-0862">Zinc</keyword>
<dbReference type="InterPro" id="IPR028938">
    <property type="entry name" value="Rsf1-like"/>
</dbReference>
<dbReference type="InterPro" id="IPR011011">
    <property type="entry name" value="Znf_FYVE_PHD"/>
</dbReference>
<feature type="compositionally biased region" description="Basic residues" evidence="4">
    <location>
        <begin position="195"/>
        <end position="214"/>
    </location>
</feature>
<dbReference type="OrthoDB" id="303107at2759"/>
<keyword evidence="2" id="KW-0863">Zinc-finger</keyword>
<feature type="region of interest" description="Disordered" evidence="4">
    <location>
        <begin position="314"/>
        <end position="376"/>
    </location>
</feature>
<reference evidence="6" key="1">
    <citation type="journal article" date="2020" name="Stud. Mycol.">
        <title>101 Dothideomycetes genomes: a test case for predicting lifestyles and emergence of pathogens.</title>
        <authorList>
            <person name="Haridas S."/>
            <person name="Albert R."/>
            <person name="Binder M."/>
            <person name="Bloem J."/>
            <person name="Labutti K."/>
            <person name="Salamov A."/>
            <person name="Andreopoulos B."/>
            <person name="Baker S."/>
            <person name="Barry K."/>
            <person name="Bills G."/>
            <person name="Bluhm B."/>
            <person name="Cannon C."/>
            <person name="Castanera R."/>
            <person name="Culley D."/>
            <person name="Daum C."/>
            <person name="Ezra D."/>
            <person name="Gonzalez J."/>
            <person name="Henrissat B."/>
            <person name="Kuo A."/>
            <person name="Liang C."/>
            <person name="Lipzen A."/>
            <person name="Lutzoni F."/>
            <person name="Magnuson J."/>
            <person name="Mondo S."/>
            <person name="Nolan M."/>
            <person name="Ohm R."/>
            <person name="Pangilinan J."/>
            <person name="Park H.-J."/>
            <person name="Ramirez L."/>
            <person name="Alfaro M."/>
            <person name="Sun H."/>
            <person name="Tritt A."/>
            <person name="Yoshinaga Y."/>
            <person name="Zwiers L.-H."/>
            <person name="Turgeon B."/>
            <person name="Goodwin S."/>
            <person name="Spatafora J."/>
            <person name="Crous P."/>
            <person name="Grigoriev I."/>
        </authorList>
    </citation>
    <scope>NUCLEOTIDE SEQUENCE</scope>
    <source>
        <strain evidence="6">CBS 122681</strain>
    </source>
</reference>
<dbReference type="InterPro" id="IPR001965">
    <property type="entry name" value="Znf_PHD"/>
</dbReference>
<dbReference type="PRINTS" id="PR01217">
    <property type="entry name" value="PRICHEXTENSN"/>
</dbReference>
<dbReference type="Pfam" id="PF00628">
    <property type="entry name" value="PHD"/>
    <property type="match status" value="1"/>
</dbReference>
<dbReference type="InterPro" id="IPR019787">
    <property type="entry name" value="Znf_PHD-finger"/>
</dbReference>
<dbReference type="GO" id="GO:0008270">
    <property type="term" value="F:zinc ion binding"/>
    <property type="evidence" value="ECO:0007669"/>
    <property type="project" value="UniProtKB-KW"/>
</dbReference>
<feature type="region of interest" description="Disordered" evidence="4">
    <location>
        <begin position="1"/>
        <end position="20"/>
    </location>
</feature>
<dbReference type="InterPro" id="IPR019786">
    <property type="entry name" value="Zinc_finger_PHD-type_CS"/>
</dbReference>
<evidence type="ECO:0000313" key="6">
    <source>
        <dbReference type="EMBL" id="KAF2648179.1"/>
    </source>
</evidence>
<gene>
    <name evidence="6" type="ORF">K491DRAFT_784254</name>
</gene>
<feature type="compositionally biased region" description="Polar residues" evidence="4">
    <location>
        <begin position="808"/>
        <end position="820"/>
    </location>
</feature>
<evidence type="ECO:0000256" key="2">
    <source>
        <dbReference type="ARBA" id="ARBA00022771"/>
    </source>
</evidence>
<organism evidence="6 7">
    <name type="scientific">Lophiostoma macrostomum CBS 122681</name>
    <dbReference type="NCBI Taxonomy" id="1314788"/>
    <lineage>
        <taxon>Eukaryota</taxon>
        <taxon>Fungi</taxon>
        <taxon>Dikarya</taxon>
        <taxon>Ascomycota</taxon>
        <taxon>Pezizomycotina</taxon>
        <taxon>Dothideomycetes</taxon>
        <taxon>Pleosporomycetidae</taxon>
        <taxon>Pleosporales</taxon>
        <taxon>Lophiostomataceae</taxon>
        <taxon>Lophiostoma</taxon>
    </lineage>
</organism>
<dbReference type="SUPFAM" id="SSF57903">
    <property type="entry name" value="FYVE/PHD zinc finger"/>
    <property type="match status" value="1"/>
</dbReference>
<name>A0A6A6SKB2_9PLEO</name>
<feature type="compositionally biased region" description="Polar residues" evidence="4">
    <location>
        <begin position="600"/>
        <end position="611"/>
    </location>
</feature>
<feature type="compositionally biased region" description="Polar residues" evidence="4">
    <location>
        <begin position="578"/>
        <end position="589"/>
    </location>
</feature>
<sequence length="820" mass="91583">MVSRKRARDEMEADEPTQEPSTLHKLRNMWQFANVAQYLHLFLDALKFDKDFDIEDLETECLKPQPSEKLLQIGLALLKHVSSFKGLTPENFDEYARRQYVAKAPQRNPFGTDETPNKFDDFDVFTKVRILQQLSLWTLNSPMSVRERFALNEAEQTSWRIEPLGWDREDRALIVLDDNRLYRQTDPPPPPSAKPKPKAKAKKAKGTRASKRRKTTDSIMEDGDDAEEEPEVEQPKDEDDDGLGGVKWECLCVTLEEYQDFINTLRRSKDADEKILYRRLEEDVLPVIEGAAEEKAKKEARRLREAEALTKLATAKRSSRISAKLDKQKEIDEAEEAERKRKADLAMAKAEEAKRNKLEEERESRMMTREQRQREREAKRILEEEELRRLKENSEKLDANEARLSERHLRNEMKRREQELRKLSEEDEWVFDCEKCGVHGENLDDGSHSIACEKCNVWQHSKCHGITVAKAERDDFHFVCNSCKRKEEGAGQPKLPPLRFRLTSTSPSSRKETQPSASSSHGFPRRLDSVQIPASSSAAQPTPRIASQPLLNGPSLSPRGQAKGPPGIQGSEAYGSPYHTNGSSPTSARPYSAGLPHGLSTANGLPTSSPPQYKGLPPPIPHNAQASTLQQANWSPFSGPTLPRVHQSPYNASFSRPASSAGQAATYQSPVKHSPAPSPKPANGVPNSYNFTNSPHSSFPPISTPQTSFSPTKHSSPPPPQPPISSPMSITPRNGYAPVQAPVQMLPNPIPAPSKHDGARPISSHSMSETPIFPPVKALSPNAKPQIMSPPVKKSSPTPERPHFAPMTGNSTNNGFGSSQ</sequence>
<feature type="region of interest" description="Disordered" evidence="4">
    <location>
        <begin position="487"/>
        <end position="820"/>
    </location>
</feature>
<feature type="compositionally biased region" description="Basic and acidic residues" evidence="4">
    <location>
        <begin position="323"/>
        <end position="376"/>
    </location>
</feature>
<dbReference type="GO" id="GO:0006355">
    <property type="term" value="P:regulation of DNA-templated transcription"/>
    <property type="evidence" value="ECO:0007669"/>
    <property type="project" value="InterPro"/>
</dbReference>
<dbReference type="Gene3D" id="3.30.40.10">
    <property type="entry name" value="Zinc/RING finger domain, C3HC4 (zinc finger)"/>
    <property type="match status" value="1"/>
</dbReference>
<dbReference type="PANTHER" id="PTHR14296:SF3">
    <property type="entry name" value="DIKAR, ISOFORM F"/>
    <property type="match status" value="1"/>
</dbReference>
<dbReference type="GO" id="GO:0031213">
    <property type="term" value="C:RSF complex"/>
    <property type="evidence" value="ECO:0007669"/>
    <property type="project" value="InterPro"/>
</dbReference>
<keyword evidence="1" id="KW-0479">Metal-binding</keyword>
<feature type="domain" description="Zinc finger PHD-type" evidence="5">
    <location>
        <begin position="432"/>
        <end position="484"/>
    </location>
</feature>
<dbReference type="AlphaFoldDB" id="A0A6A6SKB2"/>
<feature type="compositionally biased region" description="Acidic residues" evidence="4">
    <location>
        <begin position="219"/>
        <end position="242"/>
    </location>
</feature>
<feature type="compositionally biased region" description="Pro residues" evidence="4">
    <location>
        <begin position="716"/>
        <end position="725"/>
    </location>
</feature>
<proteinExistence type="predicted"/>
<evidence type="ECO:0000313" key="7">
    <source>
        <dbReference type="Proteomes" id="UP000799324"/>
    </source>
</evidence>
<dbReference type="Proteomes" id="UP000799324">
    <property type="component" value="Unassembled WGS sequence"/>
</dbReference>
<keyword evidence="7" id="KW-1185">Reference proteome</keyword>
<evidence type="ECO:0000256" key="1">
    <source>
        <dbReference type="ARBA" id="ARBA00022723"/>
    </source>
</evidence>
<feature type="region of interest" description="Disordered" evidence="4">
    <location>
        <begin position="179"/>
        <end position="243"/>
    </location>
</feature>
<dbReference type="PROSITE" id="PS01359">
    <property type="entry name" value="ZF_PHD_1"/>
    <property type="match status" value="1"/>
</dbReference>
<protein>
    <recommendedName>
        <fullName evidence="5">Zinc finger PHD-type domain-containing protein</fullName>
    </recommendedName>
</protein>
<dbReference type="EMBL" id="MU004553">
    <property type="protein sequence ID" value="KAF2648179.1"/>
    <property type="molecule type" value="Genomic_DNA"/>
</dbReference>
<evidence type="ECO:0000259" key="5">
    <source>
        <dbReference type="SMART" id="SM00249"/>
    </source>
</evidence>
<evidence type="ECO:0000256" key="4">
    <source>
        <dbReference type="SAM" id="MobiDB-lite"/>
    </source>
</evidence>
<feature type="compositionally biased region" description="Polar residues" evidence="4">
    <location>
        <begin position="685"/>
        <end position="706"/>
    </location>
</feature>
<feature type="compositionally biased region" description="Polar residues" evidence="4">
    <location>
        <begin position="502"/>
        <end position="521"/>
    </location>
</feature>
<dbReference type="InterPro" id="IPR013083">
    <property type="entry name" value="Znf_RING/FYVE/PHD"/>
</dbReference>
<accession>A0A6A6SKB2</accession>
<evidence type="ECO:0000256" key="3">
    <source>
        <dbReference type="ARBA" id="ARBA00022833"/>
    </source>
</evidence>
<dbReference type="PANTHER" id="PTHR14296">
    <property type="entry name" value="REMODELING AND SPACING FACTOR 1"/>
    <property type="match status" value="1"/>
</dbReference>